<feature type="region of interest" description="Disordered" evidence="1">
    <location>
        <begin position="16"/>
        <end position="74"/>
    </location>
</feature>
<organism evidence="2 3">
    <name type="scientific">Aphanizomenon flos-aquae FACHB-1249</name>
    <dbReference type="NCBI Taxonomy" id="2692889"/>
    <lineage>
        <taxon>Bacteria</taxon>
        <taxon>Bacillati</taxon>
        <taxon>Cyanobacteriota</taxon>
        <taxon>Cyanophyceae</taxon>
        <taxon>Nostocales</taxon>
        <taxon>Aphanizomenonaceae</taxon>
        <taxon>Aphanizomenon</taxon>
    </lineage>
</organism>
<proteinExistence type="predicted"/>
<comment type="caution">
    <text evidence="2">The sequence shown here is derived from an EMBL/GenBank/DDBJ whole genome shotgun (WGS) entry which is preliminary data.</text>
</comment>
<sequence length="74" mass="8355">MIPTERFAIALRILKQRSLSQTPTAIALPNPNSDRSPTSPKQRSHPHIPQKRSHSHIPKKRSHSQHPQKAITLA</sequence>
<name>A0ABR8IR40_APHFL</name>
<gene>
    <name evidence="2" type="ORF">H6G43_08095</name>
</gene>
<keyword evidence="3" id="KW-1185">Reference proteome</keyword>
<dbReference type="RefSeq" id="WP_190385500.1">
    <property type="nucleotide sequence ID" value="NZ_JACJTM010000014.1"/>
</dbReference>
<feature type="compositionally biased region" description="Basic residues" evidence="1">
    <location>
        <begin position="42"/>
        <end position="66"/>
    </location>
</feature>
<accession>A0ABR8IR40</accession>
<dbReference type="GeneID" id="78216904"/>
<feature type="compositionally biased region" description="Polar residues" evidence="1">
    <location>
        <begin position="17"/>
        <end position="41"/>
    </location>
</feature>
<evidence type="ECO:0000313" key="2">
    <source>
        <dbReference type="EMBL" id="MBD2685190.1"/>
    </source>
</evidence>
<evidence type="ECO:0000313" key="3">
    <source>
        <dbReference type="Proteomes" id="UP000660270"/>
    </source>
</evidence>
<evidence type="ECO:0000256" key="1">
    <source>
        <dbReference type="SAM" id="MobiDB-lite"/>
    </source>
</evidence>
<dbReference type="Proteomes" id="UP000660270">
    <property type="component" value="Unassembled WGS sequence"/>
</dbReference>
<dbReference type="EMBL" id="JACJTM010000014">
    <property type="protein sequence ID" value="MBD2685190.1"/>
    <property type="molecule type" value="Genomic_DNA"/>
</dbReference>
<reference evidence="2 3" key="1">
    <citation type="journal article" date="2020" name="ISME J.">
        <title>Comparative genomics reveals insights into cyanobacterial evolution and habitat adaptation.</title>
        <authorList>
            <person name="Chen M.Y."/>
            <person name="Teng W.K."/>
            <person name="Zhao L."/>
            <person name="Hu C.X."/>
            <person name="Zhou Y.K."/>
            <person name="Han B.P."/>
            <person name="Song L.R."/>
            <person name="Shu W.S."/>
        </authorList>
    </citation>
    <scope>NUCLEOTIDE SEQUENCE [LARGE SCALE GENOMIC DNA]</scope>
    <source>
        <strain evidence="2 3">FACHB-1249</strain>
    </source>
</reference>
<protein>
    <submittedName>
        <fullName evidence="2">Uncharacterized protein</fullName>
    </submittedName>
</protein>